<feature type="compositionally biased region" description="Low complexity" evidence="1">
    <location>
        <begin position="1024"/>
        <end position="1040"/>
    </location>
</feature>
<feature type="region of interest" description="Disordered" evidence="1">
    <location>
        <begin position="1"/>
        <end position="82"/>
    </location>
</feature>
<comment type="caution">
    <text evidence="2">The sequence shown here is derived from an EMBL/GenBank/DDBJ whole genome shotgun (WGS) entry which is preliminary data.</text>
</comment>
<feature type="compositionally biased region" description="Low complexity" evidence="1">
    <location>
        <begin position="583"/>
        <end position="595"/>
    </location>
</feature>
<proteinExistence type="predicted"/>
<dbReference type="Proteomes" id="UP000593567">
    <property type="component" value="Unassembled WGS sequence"/>
</dbReference>
<dbReference type="GO" id="GO:0005881">
    <property type="term" value="C:cytoplasmic microtubule"/>
    <property type="evidence" value="ECO:0007669"/>
    <property type="project" value="TreeGrafter"/>
</dbReference>
<feature type="region of interest" description="Disordered" evidence="1">
    <location>
        <begin position="576"/>
        <end position="631"/>
    </location>
</feature>
<name>A0A7J7IVK3_BUGNE</name>
<dbReference type="GO" id="GO:0045295">
    <property type="term" value="F:gamma-catenin binding"/>
    <property type="evidence" value="ECO:0007669"/>
    <property type="project" value="TreeGrafter"/>
</dbReference>
<dbReference type="PANTHER" id="PTHR12607:SF12">
    <property type="entry name" value="APC-LIKE, ISOFORM A-RELATED"/>
    <property type="match status" value="1"/>
</dbReference>
<dbReference type="GO" id="GO:0008017">
    <property type="term" value="F:microtubule binding"/>
    <property type="evidence" value="ECO:0007669"/>
    <property type="project" value="TreeGrafter"/>
</dbReference>
<feature type="region of interest" description="Disordered" evidence="1">
    <location>
        <begin position="112"/>
        <end position="147"/>
    </location>
</feature>
<dbReference type="GO" id="GO:0007026">
    <property type="term" value="P:negative regulation of microtubule depolymerization"/>
    <property type="evidence" value="ECO:0007669"/>
    <property type="project" value="TreeGrafter"/>
</dbReference>
<evidence type="ECO:0000313" key="3">
    <source>
        <dbReference type="Proteomes" id="UP000593567"/>
    </source>
</evidence>
<feature type="region of interest" description="Disordered" evidence="1">
    <location>
        <begin position="383"/>
        <end position="480"/>
    </location>
</feature>
<dbReference type="GO" id="GO:0001708">
    <property type="term" value="P:cell fate specification"/>
    <property type="evidence" value="ECO:0007669"/>
    <property type="project" value="TreeGrafter"/>
</dbReference>
<feature type="compositionally biased region" description="Polar residues" evidence="1">
    <location>
        <begin position="799"/>
        <end position="859"/>
    </location>
</feature>
<dbReference type="GO" id="GO:0007389">
    <property type="term" value="P:pattern specification process"/>
    <property type="evidence" value="ECO:0007669"/>
    <property type="project" value="TreeGrafter"/>
</dbReference>
<protein>
    <submittedName>
        <fullName evidence="2">Uncharacterized protein</fullName>
    </submittedName>
</protein>
<feature type="compositionally biased region" description="Polar residues" evidence="1">
    <location>
        <begin position="37"/>
        <end position="63"/>
    </location>
</feature>
<feature type="compositionally biased region" description="Polar residues" evidence="1">
    <location>
        <begin position="391"/>
        <end position="410"/>
    </location>
</feature>
<dbReference type="AlphaFoldDB" id="A0A7J7IVK3"/>
<sequence length="1086" mass="115499">MQFKTEGAKSGGSRSKHSSSSKKSTAGSSDTPLTMGDLQSFTEPAQSPSKHLQHESCSSSTELATKVQRADSQDSVGSCSSLTSREGLTTLSRIEQLMQDVIHANMEIHQTKYPLPTTSTHSSDTRLNSGSSTPRTKPLSSVSKTSEYSLSHFPNNLSANRQISSLSPRVSNVRGAHIPSPGLPNMQYYMGHPPSYPPPEDKFSVRSVSSSTEEPAAAAAGNFSMTYNDDNIDNSSEKPVDYSQMYQESSGYERQASVSHNADAAASFNTSLPRPVGQLPSALLHHDPAVLLQTSSGSFLDPSYFHAPIPTLSEIKAQAMVEKARDSAAIRAPPNGPRAMTDLSRIEDHHGEDQVRTFCTEGTPMNFLSTATSMNEINKIGEEPIPEQDEPTSLSQTNKSVSSQGNTTHSAMLGAHLPKEGSLPSALKPSLVPRPTLPEVEDEAPRTYATEDTPITGISRVSSLSSLTSGAEGKPAGSGVVGVELGKDGAACPPSQGALERIHEDEVLSSSPAYSKPPPKTPVEQKTVSFDDHTHIQETPMMFSRASSLASLSSCDQHSIHSSVFSEYSCRRASQVVSPSDLPDSPGGTTPQSPTTRRKAKQTGANANTQPSALPAKQVLERDGSMPSQSLDMQTNRKESQVEISQFQPIAAQPASTESEAVTNLLGLSGMFGSLSGLISVQEPSPGEDLDTSAYGYNHIPNTAYHMHSNIHYQQQQYNAGMGVAYPYHPAMPPAPYLQYGSLPQQQYAAIRQPLPAHTGLSMAPLATHSSNQPGVTNNTAVYGALQHVPLANDKQHSHNSNPNFTSSQPMSSDTHQQIVQGTNQQVHQGSTHTTQQVASASPDTKEQVPSSSASTKPTGSVDMKQQCLQEPESGISLSSIGRSKVDQFLTDTMRTYAVEGTPGPNSTRSSLSALTFLDEPAVPRASISQLKSSFSKSKEADDDVVLPPPKLPAKRGDSKQQPTSSPSKASPNKPLDLSLKPKTDATAAPATHSNTEEIKPESSEVAPPVPPKPAHLVGKRSDSVASSSPVSTKSNSEKSPGGASKPVASSRSSNNSESRNDSDSSSDGDDFMLQVSWALVTPCHR</sequence>
<evidence type="ECO:0000313" key="2">
    <source>
        <dbReference type="EMBL" id="KAF6017238.1"/>
    </source>
</evidence>
<evidence type="ECO:0000256" key="1">
    <source>
        <dbReference type="SAM" id="MobiDB-lite"/>
    </source>
</evidence>
<organism evidence="2 3">
    <name type="scientific">Bugula neritina</name>
    <name type="common">Brown bryozoan</name>
    <name type="synonym">Sertularia neritina</name>
    <dbReference type="NCBI Taxonomy" id="10212"/>
    <lineage>
        <taxon>Eukaryota</taxon>
        <taxon>Metazoa</taxon>
        <taxon>Spiralia</taxon>
        <taxon>Lophotrochozoa</taxon>
        <taxon>Bryozoa</taxon>
        <taxon>Gymnolaemata</taxon>
        <taxon>Cheilostomatida</taxon>
        <taxon>Flustrina</taxon>
        <taxon>Buguloidea</taxon>
        <taxon>Bugulidae</taxon>
        <taxon>Bugula</taxon>
    </lineage>
</organism>
<dbReference type="GO" id="GO:0016342">
    <property type="term" value="C:catenin complex"/>
    <property type="evidence" value="ECO:0007669"/>
    <property type="project" value="TreeGrafter"/>
</dbReference>
<feature type="region of interest" description="Disordered" evidence="1">
    <location>
        <begin position="201"/>
        <end position="238"/>
    </location>
</feature>
<feature type="compositionally biased region" description="Low complexity" evidence="1">
    <location>
        <begin position="455"/>
        <end position="470"/>
    </location>
</feature>
<feature type="compositionally biased region" description="Polar residues" evidence="1">
    <location>
        <begin position="73"/>
        <end position="82"/>
    </location>
</feature>
<accession>A0A7J7IVK3</accession>
<dbReference type="Pfam" id="PF05923">
    <property type="entry name" value="APC_r"/>
    <property type="match status" value="2"/>
</dbReference>
<dbReference type="GO" id="GO:0008013">
    <property type="term" value="F:beta-catenin binding"/>
    <property type="evidence" value="ECO:0007669"/>
    <property type="project" value="InterPro"/>
</dbReference>
<feature type="compositionally biased region" description="Polar residues" evidence="1">
    <location>
        <begin position="603"/>
        <end position="612"/>
    </location>
</feature>
<feature type="region of interest" description="Disordered" evidence="1">
    <location>
        <begin position="506"/>
        <end position="526"/>
    </location>
</feature>
<dbReference type="InterPro" id="IPR009223">
    <property type="entry name" value="APC_rpt"/>
</dbReference>
<gene>
    <name evidence="2" type="ORF">EB796_024447</name>
</gene>
<feature type="compositionally biased region" description="Polar residues" evidence="1">
    <location>
        <begin position="960"/>
        <end position="971"/>
    </location>
</feature>
<dbReference type="EMBL" id="VXIV02003420">
    <property type="protein sequence ID" value="KAF6017238.1"/>
    <property type="molecule type" value="Genomic_DNA"/>
</dbReference>
<dbReference type="GO" id="GO:0030877">
    <property type="term" value="C:beta-catenin destruction complex"/>
    <property type="evidence" value="ECO:0007669"/>
    <property type="project" value="TreeGrafter"/>
</dbReference>
<reference evidence="2" key="1">
    <citation type="submission" date="2020-06" db="EMBL/GenBank/DDBJ databases">
        <title>Draft genome of Bugula neritina, a colonial animal packing powerful symbionts and potential medicines.</title>
        <authorList>
            <person name="Rayko M."/>
        </authorList>
    </citation>
    <scope>NUCLEOTIDE SEQUENCE [LARGE SCALE GENOMIC DNA]</scope>
    <source>
        <strain evidence="2">Kwan_BN1</strain>
    </source>
</reference>
<dbReference type="GO" id="GO:0016055">
    <property type="term" value="P:Wnt signaling pathway"/>
    <property type="evidence" value="ECO:0007669"/>
    <property type="project" value="InterPro"/>
</dbReference>
<dbReference type="PANTHER" id="PTHR12607">
    <property type="entry name" value="ADENOMATOUS POLYPOSIS COLI PROTEIN FAMILY"/>
    <property type="match status" value="1"/>
</dbReference>
<feature type="compositionally biased region" description="Polar residues" evidence="1">
    <location>
        <begin position="116"/>
        <end position="147"/>
    </location>
</feature>
<dbReference type="GO" id="GO:0007399">
    <property type="term" value="P:nervous system development"/>
    <property type="evidence" value="ECO:0007669"/>
    <property type="project" value="TreeGrafter"/>
</dbReference>
<dbReference type="GO" id="GO:0016477">
    <property type="term" value="P:cell migration"/>
    <property type="evidence" value="ECO:0007669"/>
    <property type="project" value="TreeGrafter"/>
</dbReference>
<dbReference type="GO" id="GO:0090090">
    <property type="term" value="P:negative regulation of canonical Wnt signaling pathway"/>
    <property type="evidence" value="ECO:0007669"/>
    <property type="project" value="TreeGrafter"/>
</dbReference>
<feature type="region of interest" description="Disordered" evidence="1">
    <location>
        <begin position="933"/>
        <end position="1071"/>
    </location>
</feature>
<dbReference type="InterPro" id="IPR026818">
    <property type="entry name" value="Apc_fam"/>
</dbReference>
<keyword evidence="3" id="KW-1185">Reference proteome</keyword>
<feature type="region of interest" description="Disordered" evidence="1">
    <location>
        <begin position="794"/>
        <end position="864"/>
    </location>
</feature>